<dbReference type="Pfam" id="PF00616">
    <property type="entry name" value="RasGAP"/>
    <property type="match status" value="1"/>
</dbReference>
<dbReference type="STRING" id="7574.A0A1S3IDA4"/>
<reference evidence="6" key="1">
    <citation type="journal article" date="2015" name="Nat. Commun.">
        <title>The Lingula genome provides insights into brachiopod evolution and the origin of phosphate biomineralization.</title>
        <authorList>
            <person name="Luo Y.J."/>
            <person name="Takeuchi T."/>
            <person name="Koyanagi R."/>
            <person name="Yamada L."/>
            <person name="Kanda M."/>
            <person name="Khalturina M."/>
            <person name="Fujie M."/>
            <person name="Yamasaki S.I."/>
            <person name="Endo K."/>
            <person name="Satoh N."/>
        </authorList>
    </citation>
    <scope>NUCLEOTIDE SEQUENCE</scope>
</reference>
<protein>
    <submittedName>
        <fullName evidence="6">Ras GTPase-activating-like protein IQGAP1</fullName>
    </submittedName>
</protein>
<dbReference type="PROSITE" id="PS50020">
    <property type="entry name" value="WW_DOMAIN_2"/>
    <property type="match status" value="1"/>
</dbReference>
<dbReference type="InterPro" id="IPR001936">
    <property type="entry name" value="RasGAP_dom"/>
</dbReference>
<dbReference type="Gene3D" id="1.10.506.10">
    <property type="entry name" value="GTPase Activation - p120gap, domain 1"/>
    <property type="match status" value="1"/>
</dbReference>
<dbReference type="InterPro" id="IPR000048">
    <property type="entry name" value="IQ_motif_EF-hand-BS"/>
</dbReference>
<evidence type="ECO:0000259" key="3">
    <source>
        <dbReference type="PROSITE" id="PS50020"/>
    </source>
</evidence>
<dbReference type="SUPFAM" id="SSF48350">
    <property type="entry name" value="GTPase activation domain, GAP"/>
    <property type="match status" value="1"/>
</dbReference>
<dbReference type="Gene3D" id="1.10.418.10">
    <property type="entry name" value="Calponin-like domain"/>
    <property type="match status" value="1"/>
</dbReference>
<dbReference type="PROSITE" id="PS50021">
    <property type="entry name" value="CH"/>
    <property type="match status" value="1"/>
</dbReference>
<dbReference type="SMART" id="SM00033">
    <property type="entry name" value="CH"/>
    <property type="match status" value="1"/>
</dbReference>
<dbReference type="KEGG" id="lak:106162624"/>
<dbReference type="Pfam" id="PF03836">
    <property type="entry name" value="RasGAP_C"/>
    <property type="match status" value="1"/>
</dbReference>
<dbReference type="InterPro" id="IPR000593">
    <property type="entry name" value="RasGAP_C"/>
</dbReference>
<dbReference type="SMART" id="SM00015">
    <property type="entry name" value="IQ"/>
    <property type="match status" value="4"/>
</dbReference>
<evidence type="ECO:0000313" key="5">
    <source>
        <dbReference type="Proteomes" id="UP000085678"/>
    </source>
</evidence>
<dbReference type="GO" id="GO:1903479">
    <property type="term" value="P:mitotic actomyosin contractile ring assembly actin filament organization"/>
    <property type="evidence" value="ECO:0007669"/>
    <property type="project" value="TreeGrafter"/>
</dbReference>
<dbReference type="PROSITE" id="PS50018">
    <property type="entry name" value="RAS_GTPASE_ACTIV_2"/>
    <property type="match status" value="1"/>
</dbReference>
<dbReference type="OrthoDB" id="775356at2759"/>
<dbReference type="InterPro" id="IPR001715">
    <property type="entry name" value="CH_dom"/>
</dbReference>
<dbReference type="GO" id="GO:0005516">
    <property type="term" value="F:calmodulin binding"/>
    <property type="evidence" value="ECO:0007669"/>
    <property type="project" value="TreeGrafter"/>
</dbReference>
<organism evidence="5 6">
    <name type="scientific">Lingula anatina</name>
    <name type="common">Brachiopod</name>
    <name type="synonym">Lingula unguis</name>
    <dbReference type="NCBI Taxonomy" id="7574"/>
    <lineage>
        <taxon>Eukaryota</taxon>
        <taxon>Metazoa</taxon>
        <taxon>Spiralia</taxon>
        <taxon>Lophotrochozoa</taxon>
        <taxon>Brachiopoda</taxon>
        <taxon>Linguliformea</taxon>
        <taxon>Lingulata</taxon>
        <taxon>Lingulida</taxon>
        <taxon>Linguloidea</taxon>
        <taxon>Lingulidae</taxon>
        <taxon>Lingula</taxon>
    </lineage>
</organism>
<dbReference type="InterPro" id="IPR008936">
    <property type="entry name" value="Rho_GTPase_activation_prot"/>
</dbReference>
<feature type="domain" description="Calponin-homology (CH)" evidence="4">
    <location>
        <begin position="42"/>
        <end position="157"/>
    </location>
</feature>
<feature type="coiled-coil region" evidence="1">
    <location>
        <begin position="888"/>
        <end position="922"/>
    </location>
</feature>
<dbReference type="InterPro" id="IPR001202">
    <property type="entry name" value="WW_dom"/>
</dbReference>
<dbReference type="FunFam" id="1.10.418.10:FF:000013">
    <property type="entry name" value="IQ motif containing GTPase activating protein 1"/>
    <property type="match status" value="1"/>
</dbReference>
<dbReference type="Pfam" id="PF00612">
    <property type="entry name" value="IQ"/>
    <property type="match status" value="4"/>
</dbReference>
<dbReference type="Gene3D" id="2.20.70.10">
    <property type="match status" value="1"/>
</dbReference>
<evidence type="ECO:0000256" key="1">
    <source>
        <dbReference type="SAM" id="Coils"/>
    </source>
</evidence>
<feature type="coiled-coil region" evidence="1">
    <location>
        <begin position="1342"/>
        <end position="1369"/>
    </location>
</feature>
<dbReference type="Gene3D" id="1.20.5.190">
    <property type="match status" value="2"/>
</dbReference>
<dbReference type="Pfam" id="PF00307">
    <property type="entry name" value="CH"/>
    <property type="match status" value="1"/>
</dbReference>
<feature type="domain" description="WW" evidence="3">
    <location>
        <begin position="678"/>
        <end position="711"/>
    </location>
</feature>
<dbReference type="InterPro" id="IPR036872">
    <property type="entry name" value="CH_dom_sf"/>
</dbReference>
<dbReference type="GeneID" id="106162624"/>
<dbReference type="PROSITE" id="PS50096">
    <property type="entry name" value="IQ"/>
    <property type="match status" value="4"/>
</dbReference>
<feature type="domain" description="Ras-GAP" evidence="2">
    <location>
        <begin position="997"/>
        <end position="1256"/>
    </location>
</feature>
<dbReference type="SUPFAM" id="SSF143885">
    <property type="entry name" value="RGC domain-like"/>
    <property type="match status" value="1"/>
</dbReference>
<dbReference type="PANTHER" id="PTHR14149">
    <property type="entry name" value="RAS GTPASE-ACTIVATING PROTEIN WITH IQ MOTIF"/>
    <property type="match status" value="1"/>
</dbReference>
<dbReference type="PANTHER" id="PTHR14149:SF14">
    <property type="entry name" value="CALPONIN-HOMOLOGY (CH) DOMAIN-CONTAINING PROTEIN"/>
    <property type="match status" value="1"/>
</dbReference>
<gene>
    <name evidence="6" type="primary">LOC106162624</name>
</gene>
<evidence type="ECO:0000313" key="6">
    <source>
        <dbReference type="RefSeq" id="XP_013395419.1"/>
    </source>
</evidence>
<reference evidence="6" key="2">
    <citation type="submission" date="2025-08" db="UniProtKB">
        <authorList>
            <consortium name="RefSeq"/>
        </authorList>
    </citation>
    <scope>IDENTIFICATION</scope>
</reference>
<accession>A0A1S3IDA4</accession>
<dbReference type="GO" id="GO:0005096">
    <property type="term" value="F:GTPase activator activity"/>
    <property type="evidence" value="ECO:0007669"/>
    <property type="project" value="TreeGrafter"/>
</dbReference>
<dbReference type="GO" id="GO:0051015">
    <property type="term" value="F:actin filament binding"/>
    <property type="evidence" value="ECO:0007669"/>
    <property type="project" value="TreeGrafter"/>
</dbReference>
<keyword evidence="5" id="KW-1185">Reference proteome</keyword>
<feature type="coiled-coil region" evidence="1">
    <location>
        <begin position="166"/>
        <end position="193"/>
    </location>
</feature>
<dbReference type="GO" id="GO:0005938">
    <property type="term" value="C:cell cortex"/>
    <property type="evidence" value="ECO:0007669"/>
    <property type="project" value="TreeGrafter"/>
</dbReference>
<proteinExistence type="predicted"/>
<dbReference type="RefSeq" id="XP_013395419.1">
    <property type="nucleotide sequence ID" value="XM_013539965.1"/>
</dbReference>
<dbReference type="SMART" id="SM00323">
    <property type="entry name" value="RasGAP"/>
    <property type="match status" value="1"/>
</dbReference>
<keyword evidence="1" id="KW-0175">Coiled coil</keyword>
<dbReference type="InParanoid" id="A0A1S3IDA4"/>
<name>A0A1S3IDA4_LINAN</name>
<sequence>MEDQVDWGQHRASYGNVEEGHERISAEEMDEKRQENIAYEYLCHLEEAKVWIEACINDQLPATTEVEEGLRNGVYLAKLAHFMKPDLVPLKKIYDKDQERYKVRGLHFRHTDNINHWLRALEELGLPNIFYPETTDIYDRKNMPRVIYCIHALSLYMFKLGLAPQIQDLYGKIKFTEEEISAMRKELEKYGIQMPAFSKIGGILANEMPVDEAALHAAVIAINEAIDHQVVKGTLSALQNPAAHLTAVIPQHIEDYQEILHAAKHTKAENARNRSLDPDYEADVYDELLTQAEIQGNLNKVNTIRTLDRLNDALNKQDMDALMKLLQSPLLNLRDVSPDKKEFYMARLINDRETKMNNNNGEEVILDKDEVQNAIYEANKEADSEYQKMVAVQGINSALSGEDPQALMKALANPAAMLPPVHDFAANLYFEEFVNIKEEKQGDLDYEEIFGGVRVLSSIAKINQAVESGDPPLTFTALMDKNAHIQFLDENNQTKYQENLKEAKREKADAPNELLTHFEIQECVDNVNSQVQEEHERIIAVGLINDAIERGDAEGTLQALLAPSAQLKGVEAPQALHYQNLLAKEKKQKAKEMDDDGAQLWYEDIQTTVSKANRNAEEGQKMSVGVAAINIAIEDGDPKNLMNTLNNPDVTLHSLTAECDEGYLSKMQEAKNNKAGSGDTGSGWMMNRLKDGSKFYFNTDTLQYAWERPEGVVKDHLLLTREEIQNIVTEVTAGHNRELLFAANEPFIVKIQAQIRGYLVRKQYNDRLDFMKTQLPAITKIQAWYRGNKQKQKYQTRLAELKEGEPAAVKIQAAVRMHQARKKYQKQKDYYKKNEPKIVQIQAAWRSSMARQDYNKLMHSENPPVGVVRKFVHLLDQSDIDYSEEIELQNLRQQVVTAIRSNQQLEQDLDQMDIKIGLLVKNRITLQDVISHDRKLKDYKENPAGAVSKGLKSLSKESRERLEAYQHLFYLLQTNPTYLAKLIFEMPQSRTTKFMESVILTLYNYASNQREEYLLLKLFKTALEEEIRRGSSKVDKMSDIATGNPLVVKMIVSFNRNARGYCSSLRELLNPLVTKVIEDRKLAINTNPTEVYKAWVNQMETETGETSGLPYDVTTEQALEHEEVRTRLEQSVADLRVATDMFLQHILANLDKIPYGMRYMAKVMKDALHNKFPEAAEKDVLKVSKKAPGEGETDSANKAQLAKQTILLTLSNKFEVPDTDQTDTKNLLIRTKRMIVDVIRCQPGETLTKILNTPATEEQEEEHAALIRKRDKVDERATAKDAGLLRQKSIMDDTRIPLEAMKAKIKKNLHNLVLANVVSHKDHYQAIINMIVQDIRNQRIYRQRRKQEMMRIKETLKALNTKRAFFEEQIDYYNKYVTTCLDNLNKKGKRTSKRFSLFGGNESDVKHQTIKYSAAKLHEKGVLLEIEALPTNQFKNVQFEMASTDVPGTFDVHAKLLGVQLDSVELVFQDLLQLQYEGVAVMKMFDRAKINVNLLIFLLNKKFYGK</sequence>
<dbReference type="SUPFAM" id="SSF47576">
    <property type="entry name" value="Calponin-homology domain, CH-domain"/>
    <property type="match status" value="1"/>
</dbReference>
<evidence type="ECO:0000259" key="2">
    <source>
        <dbReference type="PROSITE" id="PS50018"/>
    </source>
</evidence>
<dbReference type="Proteomes" id="UP000085678">
    <property type="component" value="Unplaced"/>
</dbReference>
<evidence type="ECO:0000259" key="4">
    <source>
        <dbReference type="PROSITE" id="PS50021"/>
    </source>
</evidence>